<dbReference type="Proteomes" id="UP001153148">
    <property type="component" value="Unassembled WGS sequence"/>
</dbReference>
<accession>A0ABN7NN05</accession>
<reference evidence="1" key="1">
    <citation type="submission" date="2021-03" db="EMBL/GenBank/DDBJ databases">
        <authorList>
            <person name="Tran Van P."/>
        </authorList>
    </citation>
    <scope>NUCLEOTIDE SEQUENCE</scope>
</reference>
<name>A0ABN7NN05_TIMPD</name>
<keyword evidence="2" id="KW-1185">Reference proteome</keyword>
<gene>
    <name evidence="1" type="ORF">TPAB3V08_LOCUS3223</name>
</gene>
<dbReference type="EMBL" id="CAJPIN010003559">
    <property type="protein sequence ID" value="CAG2056229.1"/>
    <property type="molecule type" value="Genomic_DNA"/>
</dbReference>
<evidence type="ECO:0000313" key="2">
    <source>
        <dbReference type="Proteomes" id="UP001153148"/>
    </source>
</evidence>
<sequence>MQGGSSREGAIMGTALMFQIICNLKLDLELSRYVVALGGRDTGYRVGDARRWKWLRALTYYTRSRLDCRRRVDLVH</sequence>
<proteinExistence type="predicted"/>
<organism evidence="1 2">
    <name type="scientific">Timema podura</name>
    <name type="common">Walking stick</name>
    <dbReference type="NCBI Taxonomy" id="61482"/>
    <lineage>
        <taxon>Eukaryota</taxon>
        <taxon>Metazoa</taxon>
        <taxon>Ecdysozoa</taxon>
        <taxon>Arthropoda</taxon>
        <taxon>Hexapoda</taxon>
        <taxon>Insecta</taxon>
        <taxon>Pterygota</taxon>
        <taxon>Neoptera</taxon>
        <taxon>Polyneoptera</taxon>
        <taxon>Phasmatodea</taxon>
        <taxon>Timematodea</taxon>
        <taxon>Timematoidea</taxon>
        <taxon>Timematidae</taxon>
        <taxon>Timema</taxon>
    </lineage>
</organism>
<comment type="caution">
    <text evidence="1">The sequence shown here is derived from an EMBL/GenBank/DDBJ whole genome shotgun (WGS) entry which is preliminary data.</text>
</comment>
<evidence type="ECO:0000313" key="1">
    <source>
        <dbReference type="EMBL" id="CAG2056229.1"/>
    </source>
</evidence>
<protein>
    <submittedName>
        <fullName evidence="1">Uncharacterized protein</fullName>
    </submittedName>
</protein>